<dbReference type="InterPro" id="IPR052380">
    <property type="entry name" value="Viral_DNA_packaging_terminase"/>
</dbReference>
<gene>
    <name evidence="3" type="ORF">H7E68_16755</name>
</gene>
<evidence type="ECO:0000313" key="4">
    <source>
        <dbReference type="Proteomes" id="UP000585258"/>
    </source>
</evidence>
<dbReference type="PANTHER" id="PTHR39184">
    <property type="match status" value="1"/>
</dbReference>
<dbReference type="Gene3D" id="3.40.50.300">
    <property type="entry name" value="P-loop containing nucleotide triphosphate hydrolases"/>
    <property type="match status" value="1"/>
</dbReference>
<dbReference type="AlphaFoldDB" id="A0A7X0VUC3"/>
<sequence>MIKLTDLLAPNNYKFHLDVKNNSYTHYWLKGGRGSTKSSAISIEFVLGIMRDSQEGNLTNGVVIRRVKDTLRGSVYEQIQWAIYALGVERDWDIPDSKLQMTYKPTGQVIIFKGADKPKKLKSTKVAKGYIKYIWYEECDEFESMDKLRNINQSLMRGGPTFQVFYSFNPPQSQRNWANMEVQDERADKVVYHSDYLSVPKEWLGEQFIIEAEHLKKVNITKYEHDYLGAVTGTGGEVFTNVNVRTIDDEEIKLFDKIKNGLDFGYAADPLAYVLMHYDKTRKRLYIFGEIYKVKLGNSKAVELIKKLNVQNKLITADSAEPRTINEFKNLGLNIMGAKKGPDSIDHGIKFLSEEIEEIIIDPIRCPNVKREFIGYEIEEDKEGNLKGEYPDKDNHTIDAVRYGLESEMINKKAKIGSKSRLGLR</sequence>
<evidence type="ECO:0000259" key="1">
    <source>
        <dbReference type="Pfam" id="PF04466"/>
    </source>
</evidence>
<comment type="caution">
    <text evidence="3">The sequence shown here is derived from an EMBL/GenBank/DDBJ whole genome shotgun (WGS) entry which is preliminary data.</text>
</comment>
<reference evidence="3 4" key="1">
    <citation type="submission" date="2020-08" db="EMBL/GenBank/DDBJ databases">
        <title>Clostridia isolated from Swiss meat.</title>
        <authorList>
            <person name="Wambui J."/>
            <person name="Stevens M.J.A."/>
            <person name="Stephan R."/>
        </authorList>
    </citation>
    <scope>NUCLEOTIDE SEQUENCE [LARGE SCALE GENOMIC DNA]</scope>
    <source>
        <strain evidence="3 4">CM001</strain>
    </source>
</reference>
<accession>A0A7X0VUC3</accession>
<dbReference type="InterPro" id="IPR035413">
    <property type="entry name" value="Terminase_L_C"/>
</dbReference>
<name>A0A7X0VUC3_9CLOT</name>
<feature type="domain" description="Phage terminase large subunit N-terminal" evidence="1">
    <location>
        <begin position="28"/>
        <end position="229"/>
    </location>
</feature>
<dbReference type="InterPro" id="IPR035412">
    <property type="entry name" value="Terminase_L_N"/>
</dbReference>
<dbReference type="RefSeq" id="WP_185165404.1">
    <property type="nucleotide sequence ID" value="NZ_JACKWY010000013.1"/>
</dbReference>
<proteinExistence type="predicted"/>
<protein>
    <submittedName>
        <fullName evidence="3">PBSX family phage terminase large subunit</fullName>
    </submittedName>
</protein>
<dbReference type="InterPro" id="IPR027417">
    <property type="entry name" value="P-loop_NTPase"/>
</dbReference>
<dbReference type="Pfam" id="PF04466">
    <property type="entry name" value="Terminase_3"/>
    <property type="match status" value="1"/>
</dbReference>
<dbReference type="Gene3D" id="3.30.420.280">
    <property type="match status" value="1"/>
</dbReference>
<evidence type="ECO:0000313" key="3">
    <source>
        <dbReference type="EMBL" id="MBB6716356.1"/>
    </source>
</evidence>
<dbReference type="PANTHER" id="PTHR39184:SF1">
    <property type="entry name" value="PBSX PHAGE TERMINASE LARGE SUBUNIT"/>
    <property type="match status" value="1"/>
</dbReference>
<dbReference type="Proteomes" id="UP000585258">
    <property type="component" value="Unassembled WGS sequence"/>
</dbReference>
<dbReference type="EMBL" id="JACKWY010000013">
    <property type="protein sequence ID" value="MBB6716356.1"/>
    <property type="molecule type" value="Genomic_DNA"/>
</dbReference>
<dbReference type="InterPro" id="IPR006437">
    <property type="entry name" value="Phage_terminase_lsu"/>
</dbReference>
<organism evidence="3 4">
    <name type="scientific">Clostridium gasigenes</name>
    <dbReference type="NCBI Taxonomy" id="94869"/>
    <lineage>
        <taxon>Bacteria</taxon>
        <taxon>Bacillati</taxon>
        <taxon>Bacillota</taxon>
        <taxon>Clostridia</taxon>
        <taxon>Eubacteriales</taxon>
        <taxon>Clostridiaceae</taxon>
        <taxon>Clostridium</taxon>
    </lineage>
</organism>
<evidence type="ECO:0000259" key="2">
    <source>
        <dbReference type="Pfam" id="PF17288"/>
    </source>
</evidence>
<dbReference type="Pfam" id="PF17288">
    <property type="entry name" value="Terminase_3C"/>
    <property type="match status" value="1"/>
</dbReference>
<feature type="domain" description="Phage terminase large subunit C-terminal" evidence="2">
    <location>
        <begin position="263"/>
        <end position="406"/>
    </location>
</feature>
<dbReference type="NCBIfam" id="TIGR01547">
    <property type="entry name" value="phage_term_2"/>
    <property type="match status" value="1"/>
</dbReference>